<dbReference type="Gene3D" id="3.10.350.10">
    <property type="entry name" value="LysM domain"/>
    <property type="match status" value="1"/>
</dbReference>
<dbReference type="STRING" id="1297742.A176_003025"/>
<evidence type="ECO:0000256" key="1">
    <source>
        <dbReference type="SAM" id="MobiDB-lite"/>
    </source>
</evidence>
<sequence>MGKGNHIVEAGECLASIAHAHGFFWETLWDLPENEELRREREDPNMLLPGDRVMVPPPRAKSADAPVDRRHRFRRRGVPEKLRLRFLDADQQPRAGLVYKLDLAGKVQDGALDDDGYLEVWIPPQEVRARLAFLHPETEQTIDYYELDIGHLPPIDSGEGIAARLANLGLLSPGGDLHAAIADFQREHQLDPSGSLDAPTRAKLREAAGS</sequence>
<keyword evidence="3" id="KW-1185">Reference proteome</keyword>
<organism evidence="2 3">
    <name type="scientific">Pseudomyxococcus hansupus</name>
    <dbReference type="NCBI Taxonomy" id="1297742"/>
    <lineage>
        <taxon>Bacteria</taxon>
        <taxon>Pseudomonadati</taxon>
        <taxon>Myxococcota</taxon>
        <taxon>Myxococcia</taxon>
        <taxon>Myxococcales</taxon>
        <taxon>Cystobacterineae</taxon>
        <taxon>Myxococcaceae</taxon>
        <taxon>Pseudomyxococcus</taxon>
    </lineage>
</organism>
<proteinExistence type="predicted"/>
<gene>
    <name evidence="2" type="ORF">A176_003025</name>
</gene>
<dbReference type="EMBL" id="CP012109">
    <property type="protein sequence ID" value="AKQ66113.1"/>
    <property type="molecule type" value="Genomic_DNA"/>
</dbReference>
<name>A0A0H4WWX3_9BACT</name>
<evidence type="ECO:0000313" key="3">
    <source>
        <dbReference type="Proteomes" id="UP000009026"/>
    </source>
</evidence>
<dbReference type="InterPro" id="IPR036365">
    <property type="entry name" value="PGBD-like_sf"/>
</dbReference>
<dbReference type="Proteomes" id="UP000009026">
    <property type="component" value="Chromosome"/>
</dbReference>
<dbReference type="AlphaFoldDB" id="A0A0H4WWX3"/>
<protein>
    <recommendedName>
        <fullName evidence="4">Peptidoglycan binding-like domain-containing protein</fullName>
    </recommendedName>
</protein>
<evidence type="ECO:0008006" key="4">
    <source>
        <dbReference type="Google" id="ProtNLM"/>
    </source>
</evidence>
<evidence type="ECO:0000313" key="2">
    <source>
        <dbReference type="EMBL" id="AKQ66113.1"/>
    </source>
</evidence>
<reference evidence="2 3" key="1">
    <citation type="journal article" date="2016" name="PLoS ONE">
        <title>Complete Genome Sequence and Comparative Genomics of a Novel Myxobacterium Myxococcus hansupus.</title>
        <authorList>
            <person name="Sharma G."/>
            <person name="Narwani T."/>
            <person name="Subramanian S."/>
        </authorList>
    </citation>
    <scope>NUCLEOTIDE SEQUENCE [LARGE SCALE GENOMIC DNA]</scope>
    <source>
        <strain evidence="3">mixupus</strain>
    </source>
</reference>
<dbReference type="InterPro" id="IPR036779">
    <property type="entry name" value="LysM_dom_sf"/>
</dbReference>
<dbReference type="eggNOG" id="COG3409">
    <property type="taxonomic scope" value="Bacteria"/>
</dbReference>
<feature type="region of interest" description="Disordered" evidence="1">
    <location>
        <begin position="188"/>
        <end position="210"/>
    </location>
</feature>
<accession>A0A0H4WWX3</accession>
<dbReference type="SUPFAM" id="SSF47090">
    <property type="entry name" value="PGBD-like"/>
    <property type="match status" value="1"/>
</dbReference>
<dbReference type="PATRIC" id="fig|1297742.4.peg.3050"/>
<dbReference type="KEGG" id="mym:A176_003025"/>